<organism evidence="1 2">
    <name type="scientific">Streptomyces nigrescens</name>
    <dbReference type="NCBI Taxonomy" id="1920"/>
    <lineage>
        <taxon>Bacteria</taxon>
        <taxon>Bacillati</taxon>
        <taxon>Actinomycetota</taxon>
        <taxon>Actinomycetes</taxon>
        <taxon>Kitasatosporales</taxon>
        <taxon>Streptomycetaceae</taxon>
        <taxon>Streptomyces</taxon>
    </lineage>
</organism>
<accession>A0A640TZR8</accession>
<dbReference type="Proteomes" id="UP000429552">
    <property type="component" value="Unassembled WGS sequence"/>
</dbReference>
<sequence>MGKAPSGDARDVRVGAGRILGARVRPGGRGNWGPLGPKYLLGCQAMPQVNECPVRARART</sequence>
<proteinExistence type="predicted"/>
<reference evidence="1 2" key="1">
    <citation type="submission" date="2019-12" db="EMBL/GenBank/DDBJ databases">
        <title>Whole genome shotgun sequence of Streptomyces libani subsp. libani NBRC 13452.</title>
        <authorList>
            <person name="Ichikawa N."/>
            <person name="Kimura A."/>
            <person name="Kitahashi Y."/>
            <person name="Komaki H."/>
            <person name="Tamura T."/>
        </authorList>
    </citation>
    <scope>NUCLEOTIDE SEQUENCE [LARGE SCALE GENOMIC DNA]</scope>
    <source>
        <strain evidence="1 2">NBRC 13452</strain>
    </source>
</reference>
<dbReference type="EMBL" id="BLIP01000003">
    <property type="protein sequence ID" value="GFE27426.1"/>
    <property type="molecule type" value="Genomic_DNA"/>
</dbReference>
<dbReference type="AlphaFoldDB" id="A0A640TZR8"/>
<protein>
    <submittedName>
        <fullName evidence="1">Uncharacterized protein</fullName>
    </submittedName>
</protein>
<name>A0A640TZR8_STRNI</name>
<evidence type="ECO:0000313" key="1">
    <source>
        <dbReference type="EMBL" id="GFE27426.1"/>
    </source>
</evidence>
<gene>
    <name evidence="1" type="ORF">Sliba_78790</name>
</gene>
<evidence type="ECO:0000313" key="2">
    <source>
        <dbReference type="Proteomes" id="UP000429552"/>
    </source>
</evidence>
<comment type="caution">
    <text evidence="1">The sequence shown here is derived from an EMBL/GenBank/DDBJ whole genome shotgun (WGS) entry which is preliminary data.</text>
</comment>